<dbReference type="Proteomes" id="UP000611762">
    <property type="component" value="Unassembled WGS sequence"/>
</dbReference>
<sequence>MNLFDFPKEAFPEEITTVLEENETIRIEKIVSCGQTSGWYDQEENEWVLLLKGEAELEFETHKTRLAPGEYLVIPKHTRHRVLKTTQCIWLCIFYR</sequence>
<dbReference type="CDD" id="cd06981">
    <property type="entry name" value="cupin_reut_a1446"/>
    <property type="match status" value="1"/>
</dbReference>
<dbReference type="AlphaFoldDB" id="A0A926DMZ9"/>
<comment type="caution">
    <text evidence="2">The sequence shown here is derived from an EMBL/GenBank/DDBJ whole genome shotgun (WGS) entry which is preliminary data.</text>
</comment>
<dbReference type="SUPFAM" id="SSF51182">
    <property type="entry name" value="RmlC-like cupins"/>
    <property type="match status" value="1"/>
</dbReference>
<name>A0A926DMZ9_9FIRM</name>
<keyword evidence="3" id="KW-1185">Reference proteome</keyword>
<dbReference type="Gene3D" id="2.60.120.10">
    <property type="entry name" value="Jelly Rolls"/>
    <property type="match status" value="1"/>
</dbReference>
<gene>
    <name evidence="2" type="ORF">H8698_08140</name>
</gene>
<dbReference type="InterPro" id="IPR014710">
    <property type="entry name" value="RmlC-like_jellyroll"/>
</dbReference>
<dbReference type="RefSeq" id="WP_249312731.1">
    <property type="nucleotide sequence ID" value="NZ_JACRSU010000003.1"/>
</dbReference>
<proteinExistence type="predicted"/>
<protein>
    <submittedName>
        <fullName evidence="2">Cupin domain-containing protein</fullName>
    </submittedName>
</protein>
<dbReference type="Pfam" id="PF07883">
    <property type="entry name" value="Cupin_2"/>
    <property type="match status" value="1"/>
</dbReference>
<reference evidence="2" key="1">
    <citation type="submission" date="2020-08" db="EMBL/GenBank/DDBJ databases">
        <title>Genome public.</title>
        <authorList>
            <person name="Liu C."/>
            <person name="Sun Q."/>
        </authorList>
    </citation>
    <scope>NUCLEOTIDE SEQUENCE</scope>
    <source>
        <strain evidence="2">H8</strain>
    </source>
</reference>
<evidence type="ECO:0000313" key="3">
    <source>
        <dbReference type="Proteomes" id="UP000611762"/>
    </source>
</evidence>
<evidence type="ECO:0000313" key="2">
    <source>
        <dbReference type="EMBL" id="MBC8540943.1"/>
    </source>
</evidence>
<evidence type="ECO:0000259" key="1">
    <source>
        <dbReference type="Pfam" id="PF07883"/>
    </source>
</evidence>
<dbReference type="InterPro" id="IPR013096">
    <property type="entry name" value="Cupin_2"/>
</dbReference>
<dbReference type="EMBL" id="JACRSU010000003">
    <property type="protein sequence ID" value="MBC8540943.1"/>
    <property type="molecule type" value="Genomic_DNA"/>
</dbReference>
<dbReference type="InterPro" id="IPR011051">
    <property type="entry name" value="RmlC_Cupin_sf"/>
</dbReference>
<organism evidence="2 3">
    <name type="scientific">Congzhengia minquanensis</name>
    <dbReference type="NCBI Taxonomy" id="2763657"/>
    <lineage>
        <taxon>Bacteria</taxon>
        <taxon>Bacillati</taxon>
        <taxon>Bacillota</taxon>
        <taxon>Clostridia</taxon>
        <taxon>Eubacteriales</taxon>
        <taxon>Oscillospiraceae</taxon>
        <taxon>Congzhengia</taxon>
    </lineage>
</organism>
<feature type="domain" description="Cupin type-2" evidence="1">
    <location>
        <begin position="34"/>
        <end position="94"/>
    </location>
</feature>
<accession>A0A926DMZ9</accession>